<dbReference type="InterPro" id="IPR030381">
    <property type="entry name" value="G_DYNAMIN_dom"/>
</dbReference>
<dbReference type="CDD" id="cd08771">
    <property type="entry name" value="DLP_1"/>
    <property type="match status" value="1"/>
</dbReference>
<dbReference type="InterPro" id="IPR001401">
    <property type="entry name" value="Dynamin_GTPase"/>
</dbReference>
<feature type="domain" description="Dynamin-type G" evidence="3">
    <location>
        <begin position="38"/>
        <end position="309"/>
    </location>
</feature>
<dbReference type="InterPro" id="IPR022812">
    <property type="entry name" value="Dynamin"/>
</dbReference>
<dbReference type="OrthoDB" id="6433215at2759"/>
<dbReference type="SMART" id="SM00053">
    <property type="entry name" value="DYNc"/>
    <property type="match status" value="1"/>
</dbReference>
<dbReference type="InterPro" id="IPR045063">
    <property type="entry name" value="Dynamin_N"/>
</dbReference>
<dbReference type="GO" id="GO:0005525">
    <property type="term" value="F:GTP binding"/>
    <property type="evidence" value="ECO:0007669"/>
    <property type="project" value="InterPro"/>
</dbReference>
<dbReference type="GO" id="GO:0003924">
    <property type="term" value="F:GTPase activity"/>
    <property type="evidence" value="ECO:0007669"/>
    <property type="project" value="InterPro"/>
</dbReference>
<evidence type="ECO:0000313" key="4">
    <source>
        <dbReference type="Proteomes" id="UP000515146"/>
    </source>
</evidence>
<sequence length="571" mass="63710">MTTQETVNNTQSTTSLYNNIRNVINLIDNLSDAGINKYIALPRIVVVGTQSAGKSSVIESIVGYDFLPRGDGVVTRRPLELRLAHRPNTVLTASFPNNSPEKFSNLAQVKNKIQQYTDEIAGKNKGIVSEPLVLNISGPECPDLSLIDLPGITRVPIKNSDQTEEIEQLTREMSYNYVKDEKTIILAVIPANQDISTSDALQLARKVDPEGNRTIGVVTKLDLMDKGTNAVSILQGELVPLKLGFIAVKNRSQFDNQKGLSIDKALELEKTFFSTKPEYKKLSKDMLGTQALIDKLTKVLFSHIKLFLPDIKAEIQTELREARSELALLGNEVPINKKNNSHIVWTCVNDFCTLFNNLLAGKYDERLVLDNERDLTELCGGSQLRQVYDDLLSEEYQDNMLFELSQEEIKKAISLHQGVGLPGFLSLDTFEFLILPHLQNLRHPALQCLEKSTNILEALLERVGSRIFQRFPNLGYKAVQIAKKVLNENKNVAHDLIDSIITAETGFLYTNNNQYHEQNCDLSIPPLPTTSKMINSDNSNSLFLKKAGYDRSRLLGSTVGFSGQLSKTNST</sequence>
<evidence type="ECO:0000313" key="5">
    <source>
        <dbReference type="RefSeq" id="XP_027202792.1"/>
    </source>
</evidence>
<dbReference type="InterPro" id="IPR027417">
    <property type="entry name" value="P-loop_NTPase"/>
</dbReference>
<protein>
    <submittedName>
        <fullName evidence="5">Dynamin-A-like</fullName>
    </submittedName>
</protein>
<dbReference type="InterPro" id="IPR000375">
    <property type="entry name" value="Dynamin_stalk"/>
</dbReference>
<dbReference type="GO" id="GO:0016020">
    <property type="term" value="C:membrane"/>
    <property type="evidence" value="ECO:0007669"/>
    <property type="project" value="TreeGrafter"/>
</dbReference>
<organism evidence="4 5">
    <name type="scientific">Dermatophagoides pteronyssinus</name>
    <name type="common">European house dust mite</name>
    <dbReference type="NCBI Taxonomy" id="6956"/>
    <lineage>
        <taxon>Eukaryota</taxon>
        <taxon>Metazoa</taxon>
        <taxon>Ecdysozoa</taxon>
        <taxon>Arthropoda</taxon>
        <taxon>Chelicerata</taxon>
        <taxon>Arachnida</taxon>
        <taxon>Acari</taxon>
        <taxon>Acariformes</taxon>
        <taxon>Sarcoptiformes</taxon>
        <taxon>Astigmata</taxon>
        <taxon>Psoroptidia</taxon>
        <taxon>Analgoidea</taxon>
        <taxon>Pyroglyphidae</taxon>
        <taxon>Dermatophagoidinae</taxon>
        <taxon>Dermatophagoides</taxon>
    </lineage>
</organism>
<dbReference type="Proteomes" id="UP000515146">
    <property type="component" value="Unplaced"/>
</dbReference>
<dbReference type="Gene3D" id="3.40.50.300">
    <property type="entry name" value="P-loop containing nucleotide triphosphate hydrolases"/>
    <property type="match status" value="1"/>
</dbReference>
<dbReference type="RefSeq" id="XP_027202792.1">
    <property type="nucleotide sequence ID" value="XM_027346991.1"/>
</dbReference>
<keyword evidence="4" id="KW-1185">Reference proteome</keyword>
<dbReference type="Gene3D" id="1.20.120.1240">
    <property type="entry name" value="Dynamin, middle domain"/>
    <property type="match status" value="1"/>
</dbReference>
<dbReference type="GO" id="GO:0008017">
    <property type="term" value="F:microtubule binding"/>
    <property type="evidence" value="ECO:0007669"/>
    <property type="project" value="TreeGrafter"/>
</dbReference>
<name>A0A6P6YBM8_DERPT</name>
<accession>A0A6P6YBM8</accession>
<evidence type="ECO:0000256" key="1">
    <source>
        <dbReference type="ARBA" id="ARBA00022741"/>
    </source>
</evidence>
<dbReference type="OMA" id="HLMIMVH"/>
<evidence type="ECO:0000256" key="2">
    <source>
        <dbReference type="ARBA" id="ARBA00023134"/>
    </source>
</evidence>
<dbReference type="KEGG" id="dpte:113796688"/>
<dbReference type="Pfam" id="PF00350">
    <property type="entry name" value="Dynamin_N"/>
    <property type="match status" value="1"/>
</dbReference>
<keyword evidence="1" id="KW-0547">Nucleotide-binding</keyword>
<dbReference type="PRINTS" id="PR00195">
    <property type="entry name" value="DYNAMIN"/>
</dbReference>
<dbReference type="InParanoid" id="A0A6P6YBM8"/>
<gene>
    <name evidence="5" type="primary">LOC113796688</name>
</gene>
<dbReference type="FunFam" id="3.40.50.300:FF:001311">
    <property type="entry name" value="Dynamin-like protein-related"/>
    <property type="match status" value="1"/>
</dbReference>
<dbReference type="PROSITE" id="PS51718">
    <property type="entry name" value="G_DYNAMIN_2"/>
    <property type="match status" value="1"/>
</dbReference>
<dbReference type="PANTHER" id="PTHR11566">
    <property type="entry name" value="DYNAMIN"/>
    <property type="match status" value="1"/>
</dbReference>
<reference evidence="5" key="1">
    <citation type="submission" date="2025-08" db="UniProtKB">
        <authorList>
            <consortium name="RefSeq"/>
        </authorList>
    </citation>
    <scope>IDENTIFICATION</scope>
    <source>
        <strain evidence="5">Airmid</strain>
    </source>
</reference>
<keyword evidence="2" id="KW-0342">GTP-binding</keyword>
<evidence type="ECO:0000259" key="3">
    <source>
        <dbReference type="PROSITE" id="PS51718"/>
    </source>
</evidence>
<dbReference type="SUPFAM" id="SSF52540">
    <property type="entry name" value="P-loop containing nucleoside triphosphate hydrolases"/>
    <property type="match status" value="1"/>
</dbReference>
<dbReference type="GO" id="GO:0005737">
    <property type="term" value="C:cytoplasm"/>
    <property type="evidence" value="ECO:0007669"/>
    <property type="project" value="TreeGrafter"/>
</dbReference>
<dbReference type="GO" id="GO:0005874">
    <property type="term" value="C:microtubule"/>
    <property type="evidence" value="ECO:0007669"/>
    <property type="project" value="TreeGrafter"/>
</dbReference>
<dbReference type="AlphaFoldDB" id="A0A6P6YBM8"/>
<dbReference type="Pfam" id="PF01031">
    <property type="entry name" value="Dynamin_M"/>
    <property type="match status" value="1"/>
</dbReference>
<dbReference type="PANTHER" id="PTHR11566:SF233">
    <property type="entry name" value="CHROMOSOME UNDETERMINED SCAFFOLD_59, WHOLE GENOME SHOTGUN SEQUENCE"/>
    <property type="match status" value="1"/>
</dbReference>
<proteinExistence type="predicted"/>